<comment type="caution">
    <text evidence="1">The sequence shown here is derived from an EMBL/GenBank/DDBJ whole genome shotgun (WGS) entry which is preliminary data.</text>
</comment>
<evidence type="ECO:0000313" key="1">
    <source>
        <dbReference type="EMBL" id="GLY73270.1"/>
    </source>
</evidence>
<protein>
    <submittedName>
        <fullName evidence="1">Uncharacterized protein</fullName>
    </submittedName>
</protein>
<dbReference type="EMBL" id="BSTJ01000001">
    <property type="protein sequence ID" value="GLY73270.1"/>
    <property type="molecule type" value="Genomic_DNA"/>
</dbReference>
<reference evidence="1" key="1">
    <citation type="submission" date="2023-03" db="EMBL/GenBank/DDBJ databases">
        <title>Actinoallomurus iriomotensis NBRC 103681.</title>
        <authorList>
            <person name="Ichikawa N."/>
            <person name="Sato H."/>
            <person name="Tonouchi N."/>
        </authorList>
    </citation>
    <scope>NUCLEOTIDE SEQUENCE</scope>
    <source>
        <strain evidence="1">NBRC 103681</strain>
    </source>
</reference>
<sequence>MSDRSTSFVGVRQPAFDAMVSGHVRAAAQIDRLAQALWAELNRAQLDTSPAIRIRAVAGRLREQAADLQRRQRLVREMERQKIGFGFSTSQGTLWDLPDALDALQARIDGAEAADLAKEAAGGDRKALGGLTRLAAEANNPAFARSLLERLGADGVITLPAALAQRLRMTMDARASSLGADEAGVQSALKMLSRALAVGTNPASGGYVGDSYLNRLAAQGRADHRFPKGGPNDTYNGYQPLATLLGMSDGRPPFSARFMQIVGRDMIAYDREHRPKHSLPRTPPPVAFPYVPGTPHRRPEDASAPTPDLTGLLQLGWALTPEADRPTVDPPSHGRTDFLNGLLHAAAFSRDGSQALLDHTPSGQKNSDLEYLLHERRPLWAYTDHGTSLGQAMSAAMSAHDPISQKLFKETSELLGRDTRKYFTYGKDHKLRFSNVDGHADDLSGLRPSLGAIMCSHLKDLEDSLFADISGSELPKILPSPRDVDALLAEAGQSDDGFMSLVENAIGRSRVLLDQRHAEGVDNVLIAQGGFLGHLLALRHEALVARGVTVDTTNAQIKELIDKGVGLVPVPYAKLFSGVPASVYGELAGRQYGKVGAWLFQHMQQDGGSAAEDTKVATDEQAVRKLLRHMSLSVAIDRFNASGGRASGEPFADEKGKILPPSRWDDKARSRFIDWSQDKNFAAPQMSQRVETVIKNSHDDAISSFNGTDETP</sequence>
<organism evidence="1 2">
    <name type="scientific">Actinoallomurus iriomotensis</name>
    <dbReference type="NCBI Taxonomy" id="478107"/>
    <lineage>
        <taxon>Bacteria</taxon>
        <taxon>Bacillati</taxon>
        <taxon>Actinomycetota</taxon>
        <taxon>Actinomycetes</taxon>
        <taxon>Streptosporangiales</taxon>
        <taxon>Thermomonosporaceae</taxon>
        <taxon>Actinoallomurus</taxon>
    </lineage>
</organism>
<dbReference type="Proteomes" id="UP001165135">
    <property type="component" value="Unassembled WGS sequence"/>
</dbReference>
<dbReference type="RefSeq" id="WP_285618530.1">
    <property type="nucleotide sequence ID" value="NZ_BSTJ01000001.1"/>
</dbReference>
<dbReference type="AlphaFoldDB" id="A0A9W6RG29"/>
<proteinExistence type="predicted"/>
<name>A0A9W6RG29_9ACTN</name>
<gene>
    <name evidence="1" type="ORF">Airi01_015370</name>
</gene>
<accession>A0A9W6RG29</accession>
<evidence type="ECO:0000313" key="2">
    <source>
        <dbReference type="Proteomes" id="UP001165135"/>
    </source>
</evidence>